<keyword evidence="3 4" id="KW-0175">Coiled coil</keyword>
<proteinExistence type="predicted"/>
<feature type="compositionally biased region" description="Polar residues" evidence="5">
    <location>
        <begin position="657"/>
        <end position="672"/>
    </location>
</feature>
<gene>
    <name evidence="8" type="primary">LOC110983238</name>
</gene>
<comment type="subcellular location">
    <subcellularLocation>
        <location evidence="1">Cytoplasm</location>
    </subcellularLocation>
</comment>
<sequence length="809" mass="93716">MDDEFQREAKKAGLFDGPMSSCEAELQELMRQIDIMVHNRKTEWEADMERVKGQLRLREQEVASQRALLESKHQEVGRLRHQLDSSEGEKCFLASQYEEKLQQLRSQLSSLQRDYEKVERHHNKHTASAERDRNQASIQLQDTQNQLKTVQTTIQNYQKKANEWEIQKRAYRQQIESLETQRKTLADKCQLIQQQSEGYQDQLAKRRHLLEQTELNFQSQLTHLEGCLTRSQDTVEEKNATIQRLEERLEEMSGDRKAEEGEKLDSKERCRRLESHLKCLEDEKVQLKSELESRDNLIAEAERAMKQLKQNLAKMDESLALKEDMIRSLQEVSGQEALHQVNELQSQLEQAQRDNARWLRIETQLQEDIQRLQARLDESHLECARLNTELATKIEELRRLEGTEMKQLQDQLTKEKAWSSEQEQHYMSHLDGMKSEVTALTSDLHHRDSTIATLSQKIASLERKEREGAQTVERHQHELQITNAQLDALRIENRSLRENTNNPDTTSMSSEILNAQSQLQDLRNMHTQHMKTSQILQDENSMLRRKLTSLTQQLLEAESASDLQYQAAIKQSHLRIAELTQEYERKLEKMSEHESHNTEMLQSQLDTTVQQYEAEMTRLRDVCTALKQQLKDKTHLLNRLQGENSAMADFVSNIETIATSPPQPSSHVSSRPSLPALTHLSEHSSPQLPTHLLPVHSNHSTGTPHGRQPSPTVKKLFDDNYESAAVPEMLGFPELVIPSSKWESERPDSRQSITANFVAEDLRRTKDLEKLLDDHIASLEQQTEDTLQRRRIAGDGGDLNHQKADSNMT</sequence>
<dbReference type="RefSeq" id="XP_022098021.1">
    <property type="nucleotide sequence ID" value="XM_022242329.1"/>
</dbReference>
<keyword evidence="2" id="KW-0963">Cytoplasm</keyword>
<evidence type="ECO:0000256" key="3">
    <source>
        <dbReference type="ARBA" id="ARBA00023054"/>
    </source>
</evidence>
<dbReference type="GO" id="GO:0007099">
    <property type="term" value="P:centriole replication"/>
    <property type="evidence" value="ECO:0007669"/>
    <property type="project" value="TreeGrafter"/>
</dbReference>
<dbReference type="InterPro" id="IPR031470">
    <property type="entry name" value="CEP63/Deup1_N"/>
</dbReference>
<organism evidence="7 8">
    <name type="scientific">Acanthaster planci</name>
    <name type="common">Crown-of-thorns starfish</name>
    <dbReference type="NCBI Taxonomy" id="133434"/>
    <lineage>
        <taxon>Eukaryota</taxon>
        <taxon>Metazoa</taxon>
        <taxon>Echinodermata</taxon>
        <taxon>Eleutherozoa</taxon>
        <taxon>Asterozoa</taxon>
        <taxon>Asteroidea</taxon>
        <taxon>Valvatacea</taxon>
        <taxon>Valvatida</taxon>
        <taxon>Acanthasteridae</taxon>
        <taxon>Acanthaster</taxon>
    </lineage>
</organism>
<feature type="coiled-coil region" evidence="4">
    <location>
        <begin position="228"/>
        <end position="403"/>
    </location>
</feature>
<reference evidence="8" key="1">
    <citation type="submission" date="2025-08" db="UniProtKB">
        <authorList>
            <consortium name="RefSeq"/>
        </authorList>
    </citation>
    <scope>IDENTIFICATION</scope>
</reference>
<protein>
    <submittedName>
        <fullName evidence="8">Centrosomal protein of 63 kDa-like isoform X1</fullName>
    </submittedName>
</protein>
<evidence type="ECO:0000313" key="8">
    <source>
        <dbReference type="RefSeq" id="XP_022098021.1"/>
    </source>
</evidence>
<dbReference type="OrthoDB" id="10007333at2759"/>
<dbReference type="KEGG" id="aplc:110983238"/>
<feature type="coiled-coil region" evidence="4">
    <location>
        <begin position="533"/>
        <end position="643"/>
    </location>
</feature>
<evidence type="ECO:0000256" key="1">
    <source>
        <dbReference type="ARBA" id="ARBA00004496"/>
    </source>
</evidence>
<dbReference type="OMA" id="EMHELEG"/>
<dbReference type="PANTHER" id="PTHR18875:SF3">
    <property type="entry name" value="CENTROSOMAL PROTEIN OF 63 KDA"/>
    <property type="match status" value="1"/>
</dbReference>
<feature type="coiled-coil region" evidence="4">
    <location>
        <begin position="472"/>
        <end position="499"/>
    </location>
</feature>
<feature type="domain" description="CEP63/Deup1 N-terminal" evidence="6">
    <location>
        <begin position="19"/>
        <end position="295"/>
    </location>
</feature>
<feature type="compositionally biased region" description="Basic and acidic residues" evidence="5">
    <location>
        <begin position="798"/>
        <end position="809"/>
    </location>
</feature>
<dbReference type="Proteomes" id="UP000694845">
    <property type="component" value="Unplaced"/>
</dbReference>
<dbReference type="GO" id="GO:0098535">
    <property type="term" value="P:de novo centriole assembly involved in multi-ciliated epithelial cell differentiation"/>
    <property type="evidence" value="ECO:0007669"/>
    <property type="project" value="TreeGrafter"/>
</dbReference>
<dbReference type="AlphaFoldDB" id="A0A8B7Z3T7"/>
<evidence type="ECO:0000256" key="5">
    <source>
        <dbReference type="SAM" id="MobiDB-lite"/>
    </source>
</evidence>
<evidence type="ECO:0000259" key="6">
    <source>
        <dbReference type="Pfam" id="PF17045"/>
    </source>
</evidence>
<dbReference type="PANTHER" id="PTHR18875">
    <property type="entry name" value="SARCOMA ANTIGEN NY-SAR-24/CYTOSKELETAL PROTEIN SOJO"/>
    <property type="match status" value="1"/>
</dbReference>
<evidence type="ECO:0000256" key="2">
    <source>
        <dbReference type="ARBA" id="ARBA00022490"/>
    </source>
</evidence>
<keyword evidence="7" id="KW-1185">Reference proteome</keyword>
<feature type="region of interest" description="Disordered" evidence="5">
    <location>
        <begin position="790"/>
        <end position="809"/>
    </location>
</feature>
<feature type="region of interest" description="Disordered" evidence="5">
    <location>
        <begin position="112"/>
        <end position="137"/>
    </location>
</feature>
<accession>A0A8B7Z3T7</accession>
<evidence type="ECO:0000256" key="4">
    <source>
        <dbReference type="SAM" id="Coils"/>
    </source>
</evidence>
<dbReference type="GO" id="GO:0005737">
    <property type="term" value="C:cytoplasm"/>
    <property type="evidence" value="ECO:0007669"/>
    <property type="project" value="UniProtKB-SubCell"/>
</dbReference>
<feature type="region of interest" description="Disordered" evidence="5">
    <location>
        <begin position="657"/>
        <end position="711"/>
    </location>
</feature>
<name>A0A8B7Z3T7_ACAPL</name>
<dbReference type="CTD" id="80254"/>
<dbReference type="GeneID" id="110983238"/>
<dbReference type="GO" id="GO:0005814">
    <property type="term" value="C:centriole"/>
    <property type="evidence" value="ECO:0007669"/>
    <property type="project" value="TreeGrafter"/>
</dbReference>
<evidence type="ECO:0000313" key="7">
    <source>
        <dbReference type="Proteomes" id="UP000694845"/>
    </source>
</evidence>
<dbReference type="Pfam" id="PF17045">
    <property type="entry name" value="CEP63"/>
    <property type="match status" value="1"/>
</dbReference>